<organism evidence="1 2">
    <name type="scientific">Heyndrickxia camelliae</name>
    <dbReference type="NCBI Taxonomy" id="1707093"/>
    <lineage>
        <taxon>Bacteria</taxon>
        <taxon>Bacillati</taxon>
        <taxon>Bacillota</taxon>
        <taxon>Bacilli</taxon>
        <taxon>Bacillales</taxon>
        <taxon>Bacillaceae</taxon>
        <taxon>Heyndrickxia</taxon>
    </lineage>
</organism>
<dbReference type="Proteomes" id="UP000233440">
    <property type="component" value="Unassembled WGS sequence"/>
</dbReference>
<dbReference type="AlphaFoldDB" id="A0A2N3LG60"/>
<comment type="caution">
    <text evidence="1">The sequence shown here is derived from an EMBL/GenBank/DDBJ whole genome shotgun (WGS) entry which is preliminary data.</text>
</comment>
<protein>
    <submittedName>
        <fullName evidence="1">Uncharacterized protein</fullName>
    </submittedName>
</protein>
<accession>A0A2N3LG60</accession>
<evidence type="ECO:0000313" key="1">
    <source>
        <dbReference type="EMBL" id="PKR83544.1"/>
    </source>
</evidence>
<gene>
    <name evidence="1" type="ORF">CWO92_18435</name>
</gene>
<reference evidence="1 2" key="1">
    <citation type="submission" date="2017-11" db="EMBL/GenBank/DDBJ databases">
        <title>Bacillus camelliae sp. nov., isolated from pu'er tea.</title>
        <authorList>
            <person name="Niu L."/>
        </authorList>
    </citation>
    <scope>NUCLEOTIDE SEQUENCE [LARGE SCALE GENOMIC DNA]</scope>
    <source>
        <strain evidence="1 2">7578-1</strain>
    </source>
</reference>
<sequence length="62" mass="7363">MAENTREELSDLTEKLYEEIRLVEVYIENHEGIKDSTWKDIEGLLSKVYNRLDKLEDAVKYS</sequence>
<keyword evidence="2" id="KW-1185">Reference proteome</keyword>
<proteinExistence type="predicted"/>
<name>A0A2N3LG60_9BACI</name>
<evidence type="ECO:0000313" key="2">
    <source>
        <dbReference type="Proteomes" id="UP000233440"/>
    </source>
</evidence>
<dbReference type="EMBL" id="PIQO01000017">
    <property type="protein sequence ID" value="PKR83544.1"/>
    <property type="molecule type" value="Genomic_DNA"/>
</dbReference>